<evidence type="ECO:0000259" key="16">
    <source>
        <dbReference type="Pfam" id="PF02737"/>
    </source>
</evidence>
<comment type="similarity">
    <text evidence="3">In the N-terminal section; belongs to the enoyl-CoA hydratase/isomerase family.</text>
</comment>
<dbReference type="FunFam" id="3.40.50.720:FF:000009">
    <property type="entry name" value="Fatty oxidation complex, alpha subunit"/>
    <property type="match status" value="1"/>
</dbReference>
<comment type="subcellular location">
    <subcellularLocation>
        <location evidence="1">Peroxisome</location>
    </subcellularLocation>
</comment>
<name>A0A1B3ZGF2_9SPHN</name>
<keyword evidence="8" id="KW-0443">Lipid metabolism</keyword>
<dbReference type="Pfam" id="PF02737">
    <property type="entry name" value="3HCDH_N"/>
    <property type="match status" value="1"/>
</dbReference>
<sequence>MEKKLADITWRDGIAIVAIDSPPVNALSNRVRSELGRALQHACATPGVRGIILLCKGRTFFAGADIKEIGKAKDWPDLIELGDLIEQAPAPVVAAMHGSAFGGGLELALACHYRVAVPSAKVGLPEVNLGLIPGGGGTQRLPRIIGAAKALDVIAFGRPLPASQAHVLGLIDSLVDEQDLAWGAVQFLQSKLDTQHAVVPVRDRSDALAEARHDPGLFERFRAENKRVLRGLDAPEAAICAIEAAVNMPFEAGLAFEHEQFVALAASSQSAARRYAFFAERNSVKVPDIPAGTPALTIDSVAVIGGGLMGTGIATCFLAAGIAVTLIEQSSEALERGVAAVDRNLASAVKRGQLTSSKQAAARTRLEPTINIGAVAEADLVIEAVFEHMDAKQALFRSIAGIVKPTALIASNTSFLDIDKLAASISRPERFLGLHFFSPANVMPLLEIVRGAFTSSSAIVTALKIAQKIGKTPVLAGNCPGFIANRAMAARSQLVGTLLLDGFTPQEIDEASVAFGFPMGPFQMTDLVGLEVAASTPTGEDSMGILRTLIASGRVGQKAGRGYYDYGNDRVPVPSPEVAALLAKLSTGRKPDWTAATIAEYQLFPVVNEATRILEEGFAVRASDIDVAIMLGYGWPAATGGPMFWADSIGLDRVVSGLRVLAERYGVTYAPCALLERLAQGGGRLHEVQSARFADVNVAGR</sequence>
<evidence type="ECO:0000259" key="15">
    <source>
        <dbReference type="Pfam" id="PF00725"/>
    </source>
</evidence>
<dbReference type="GO" id="GO:0016853">
    <property type="term" value="F:isomerase activity"/>
    <property type="evidence" value="ECO:0007669"/>
    <property type="project" value="UniProtKB-KW"/>
</dbReference>
<dbReference type="SUPFAM" id="SSF48179">
    <property type="entry name" value="6-phosphogluconate dehydrogenase C-terminal domain-like"/>
    <property type="match status" value="2"/>
</dbReference>
<feature type="domain" description="3-hydroxyacyl-CoA dehydrogenase C-terminal" evidence="15">
    <location>
        <begin position="603"/>
        <end position="682"/>
    </location>
</feature>
<keyword evidence="18" id="KW-1185">Reference proteome</keyword>
<comment type="similarity">
    <text evidence="14">Belongs to the enoyl-CoA hydratase/isomerase family.</text>
</comment>
<dbReference type="SUPFAM" id="SSF51735">
    <property type="entry name" value="NAD(P)-binding Rossmann-fold domains"/>
    <property type="match status" value="1"/>
</dbReference>
<dbReference type="InterPro" id="IPR029045">
    <property type="entry name" value="ClpP/crotonase-like_dom_sf"/>
</dbReference>
<dbReference type="InterPro" id="IPR006176">
    <property type="entry name" value="3-OHacyl-CoA_DH_NAD-bd"/>
</dbReference>
<evidence type="ECO:0000256" key="13">
    <source>
        <dbReference type="ARBA" id="ARBA00049556"/>
    </source>
</evidence>
<dbReference type="GO" id="GO:0070403">
    <property type="term" value="F:NAD+ binding"/>
    <property type="evidence" value="ECO:0007669"/>
    <property type="project" value="InterPro"/>
</dbReference>
<gene>
    <name evidence="17" type="ORF">AWL63_04175</name>
</gene>
<comment type="catalytic activity">
    <reaction evidence="13">
        <text>a (3S)-3-hydroxyacyl-CoA + NAD(+) = a 3-oxoacyl-CoA + NADH + H(+)</text>
        <dbReference type="Rhea" id="RHEA:22432"/>
        <dbReference type="ChEBI" id="CHEBI:15378"/>
        <dbReference type="ChEBI" id="CHEBI:57318"/>
        <dbReference type="ChEBI" id="CHEBI:57540"/>
        <dbReference type="ChEBI" id="CHEBI:57945"/>
        <dbReference type="ChEBI" id="CHEBI:90726"/>
        <dbReference type="EC" id="1.1.1.35"/>
    </reaction>
</comment>
<dbReference type="PANTHER" id="PTHR23309">
    <property type="entry name" value="3-HYDROXYACYL-COA DEHYROGENASE"/>
    <property type="match status" value="1"/>
</dbReference>
<dbReference type="AlphaFoldDB" id="A0A1B3ZGF2"/>
<keyword evidence="5" id="KW-0442">Lipid degradation</keyword>
<keyword evidence="10" id="KW-0413">Isomerase</keyword>
<dbReference type="GO" id="GO:0006635">
    <property type="term" value="P:fatty acid beta-oxidation"/>
    <property type="evidence" value="ECO:0007669"/>
    <property type="project" value="UniProtKB-UniPathway"/>
</dbReference>
<dbReference type="GO" id="GO:0004300">
    <property type="term" value="F:enoyl-CoA hydratase activity"/>
    <property type="evidence" value="ECO:0007669"/>
    <property type="project" value="UniProtKB-ARBA"/>
</dbReference>
<comment type="pathway">
    <text evidence="2">Lipid metabolism; fatty acid beta-oxidation.</text>
</comment>
<dbReference type="GO" id="GO:0003857">
    <property type="term" value="F:(3S)-3-hydroxyacyl-CoA dehydrogenase (NAD+) activity"/>
    <property type="evidence" value="ECO:0007669"/>
    <property type="project" value="UniProtKB-EC"/>
</dbReference>
<proteinExistence type="inferred from homology"/>
<evidence type="ECO:0000256" key="2">
    <source>
        <dbReference type="ARBA" id="ARBA00005005"/>
    </source>
</evidence>
<evidence type="ECO:0000313" key="17">
    <source>
        <dbReference type="EMBL" id="AOH86506.1"/>
    </source>
</evidence>
<dbReference type="Proteomes" id="UP000094256">
    <property type="component" value="Chromosome"/>
</dbReference>
<feature type="domain" description="3-hydroxyacyl-CoA dehydrogenase C-terminal" evidence="15">
    <location>
        <begin position="481"/>
        <end position="566"/>
    </location>
</feature>
<evidence type="ECO:0000256" key="3">
    <source>
        <dbReference type="ARBA" id="ARBA00008750"/>
    </source>
</evidence>
<dbReference type="OrthoDB" id="9771883at2"/>
<evidence type="ECO:0000313" key="18">
    <source>
        <dbReference type="Proteomes" id="UP000094256"/>
    </source>
</evidence>
<dbReference type="InterPro" id="IPR018376">
    <property type="entry name" value="Enoyl-CoA_hyd/isom_CS"/>
</dbReference>
<dbReference type="Pfam" id="PF00378">
    <property type="entry name" value="ECH_1"/>
    <property type="match status" value="1"/>
</dbReference>
<dbReference type="CDD" id="cd06558">
    <property type="entry name" value="crotonase-like"/>
    <property type="match status" value="1"/>
</dbReference>
<dbReference type="Gene3D" id="3.90.226.10">
    <property type="entry name" value="2-enoyl-CoA Hydratase, Chain A, domain 1"/>
    <property type="match status" value="1"/>
</dbReference>
<dbReference type="STRING" id="1560345.AWL63_04175"/>
<protein>
    <recommendedName>
        <fullName evidence="19">3-hydroxyacyl-CoA dehydrogenase</fullName>
    </recommendedName>
</protein>
<evidence type="ECO:0000256" key="6">
    <source>
        <dbReference type="ARBA" id="ARBA00023002"/>
    </source>
</evidence>
<dbReference type="KEGG" id="span:AWL63_04175"/>
<evidence type="ECO:0000256" key="12">
    <source>
        <dbReference type="ARBA" id="ARBA00023268"/>
    </source>
</evidence>
<evidence type="ECO:0000256" key="5">
    <source>
        <dbReference type="ARBA" id="ARBA00022963"/>
    </source>
</evidence>
<dbReference type="EMBL" id="CP014168">
    <property type="protein sequence ID" value="AOH86506.1"/>
    <property type="molecule type" value="Genomic_DNA"/>
</dbReference>
<keyword evidence="12" id="KW-0511">Multifunctional enzyme</keyword>
<reference evidence="17 18" key="1">
    <citation type="submission" date="2016-01" db="EMBL/GenBank/DDBJ databases">
        <title>Complete genome and mega plasmid sequence of Sphingomonas panacis DCY99 elicits systemic resistance in rice to Xanthomonas oryzae.</title>
        <authorList>
            <person name="Kim Y.J."/>
            <person name="Yang D.C."/>
            <person name="Sing P."/>
        </authorList>
    </citation>
    <scope>NUCLEOTIDE SEQUENCE [LARGE SCALE GENOMIC DNA]</scope>
    <source>
        <strain evidence="17 18">DCY99</strain>
    </source>
</reference>
<keyword evidence="6" id="KW-0560">Oxidoreductase</keyword>
<evidence type="ECO:0000256" key="11">
    <source>
        <dbReference type="ARBA" id="ARBA00023239"/>
    </source>
</evidence>
<keyword evidence="9" id="KW-0576">Peroxisome</keyword>
<dbReference type="Gene3D" id="1.10.1040.50">
    <property type="match status" value="1"/>
</dbReference>
<evidence type="ECO:0000256" key="7">
    <source>
        <dbReference type="ARBA" id="ARBA00023027"/>
    </source>
</evidence>
<evidence type="ECO:0000256" key="9">
    <source>
        <dbReference type="ARBA" id="ARBA00023140"/>
    </source>
</evidence>
<evidence type="ECO:0000256" key="4">
    <source>
        <dbReference type="ARBA" id="ARBA00022832"/>
    </source>
</evidence>
<organism evidence="17 18">
    <name type="scientific">Sphingomonas panacis</name>
    <dbReference type="NCBI Taxonomy" id="1560345"/>
    <lineage>
        <taxon>Bacteria</taxon>
        <taxon>Pseudomonadati</taxon>
        <taxon>Pseudomonadota</taxon>
        <taxon>Alphaproteobacteria</taxon>
        <taxon>Sphingomonadales</taxon>
        <taxon>Sphingomonadaceae</taxon>
        <taxon>Sphingomonas</taxon>
    </lineage>
</organism>
<dbReference type="InterPro" id="IPR036291">
    <property type="entry name" value="NAD(P)-bd_dom_sf"/>
</dbReference>
<dbReference type="InterPro" id="IPR001753">
    <property type="entry name" value="Enoyl-CoA_hydra/iso"/>
</dbReference>
<keyword evidence="4" id="KW-0276">Fatty acid metabolism</keyword>
<dbReference type="PROSITE" id="PS00166">
    <property type="entry name" value="ENOYL_COA_HYDRATASE"/>
    <property type="match status" value="1"/>
</dbReference>
<evidence type="ECO:0000256" key="8">
    <source>
        <dbReference type="ARBA" id="ARBA00023098"/>
    </source>
</evidence>
<dbReference type="UniPathway" id="UPA00659"/>
<dbReference type="Pfam" id="PF00725">
    <property type="entry name" value="3HCDH"/>
    <property type="match status" value="2"/>
</dbReference>
<evidence type="ECO:0008006" key="19">
    <source>
        <dbReference type="Google" id="ProtNLM"/>
    </source>
</evidence>
<feature type="domain" description="3-hydroxyacyl-CoA dehydrogenase NAD binding" evidence="16">
    <location>
        <begin position="300"/>
        <end position="478"/>
    </location>
</feature>
<evidence type="ECO:0000256" key="10">
    <source>
        <dbReference type="ARBA" id="ARBA00023235"/>
    </source>
</evidence>
<dbReference type="SUPFAM" id="SSF52096">
    <property type="entry name" value="ClpP/crotonase"/>
    <property type="match status" value="1"/>
</dbReference>
<dbReference type="InterPro" id="IPR008927">
    <property type="entry name" value="6-PGluconate_DH-like_C_sf"/>
</dbReference>
<keyword evidence="11" id="KW-0456">Lyase</keyword>
<evidence type="ECO:0000256" key="1">
    <source>
        <dbReference type="ARBA" id="ARBA00004275"/>
    </source>
</evidence>
<evidence type="ECO:0000256" key="14">
    <source>
        <dbReference type="RuleBase" id="RU003707"/>
    </source>
</evidence>
<dbReference type="RefSeq" id="WP_069207022.1">
    <property type="nucleotide sequence ID" value="NZ_CP014168.1"/>
</dbReference>
<keyword evidence="7" id="KW-0520">NAD</keyword>
<dbReference type="Gene3D" id="3.40.50.720">
    <property type="entry name" value="NAD(P)-binding Rossmann-like Domain"/>
    <property type="match status" value="1"/>
</dbReference>
<dbReference type="InterPro" id="IPR006108">
    <property type="entry name" value="3HC_DH_C"/>
</dbReference>
<accession>A0A1B3ZGF2</accession>